<dbReference type="Proteomes" id="UP001152795">
    <property type="component" value="Unassembled WGS sequence"/>
</dbReference>
<dbReference type="GO" id="GO:0007051">
    <property type="term" value="P:spindle organization"/>
    <property type="evidence" value="ECO:0007669"/>
    <property type="project" value="InterPro"/>
</dbReference>
<evidence type="ECO:0000313" key="7">
    <source>
        <dbReference type="EMBL" id="CAB4000233.1"/>
    </source>
</evidence>
<sequence length="596" mass="66724">MYGDKTSENVNKCRFALFKLGKCSDDMLPPTCESLLQHIRRANYQAAIWRQCLDAEMDIPPGCHGWRIVDGELKIVWLTRPPARDSILEFIHCGCKTGCETHRCSCKKAMIQCTDVGDPKDAVRKMIRGLLKWIIKVYPASKLFNYIADGLKSKNAKTRTECLGEIAYLISIYGENVCQPSPAKALPALAAQIADRDNAVRSAALNAIVEVYNLIGETVYKYLGRISEKDQSLLEERIRRAGKTKVAAEPVKPTNQPVKKSSDSSAPAEKKSSKPAILQTKSNSASTAPSVQQYFSLDFDKIEKTSGSSSNEIPSLVANDDVDDLLKEPVPTLPRTTGSTSSSSHGRKMFSPSSSSAAVDYCVSQIASNEIKLAITALKELEDHFRIKGPAVWLKHLNQFLIACVLQLRMILSTHLVSDAYQEEDVINVYKSIFNNFFALLLEPMLARAIPKEILKDVIHVMISTLLDENLIKLYEGPQVIRCVNKLMLYITEKPDRNHVLGSLIKLLQDSVTHYSSTPKFVDLIMKCTWRVTRMLPASIQELNLNQALLDIHLFIDAHPTSTWKNRPDDTPLRTVKTILHSLIKLKGEQVKIKFR</sequence>
<dbReference type="GO" id="GO:0061863">
    <property type="term" value="F:microtubule plus end polymerase"/>
    <property type="evidence" value="ECO:0007669"/>
    <property type="project" value="InterPro"/>
</dbReference>
<keyword evidence="4" id="KW-0206">Cytoskeleton</keyword>
<dbReference type="Pfam" id="PF21041">
    <property type="entry name" value="XMAP215_CLASP_TOG"/>
    <property type="match status" value="1"/>
</dbReference>
<dbReference type="InterPro" id="IPR016024">
    <property type="entry name" value="ARM-type_fold"/>
</dbReference>
<dbReference type="Gene3D" id="1.25.10.10">
    <property type="entry name" value="Leucine-rich Repeat Variant"/>
    <property type="match status" value="1"/>
</dbReference>
<comment type="caution">
    <text evidence="7">The sequence shown here is derived from an EMBL/GenBank/DDBJ whole genome shotgun (WGS) entry which is preliminary data.</text>
</comment>
<dbReference type="OrthoDB" id="5982857at2759"/>
<dbReference type="InterPro" id="IPR011989">
    <property type="entry name" value="ARM-like"/>
</dbReference>
<dbReference type="InterPro" id="IPR048491">
    <property type="entry name" value="XMAP215_CLASP_TOG"/>
</dbReference>
<feature type="region of interest" description="Disordered" evidence="6">
    <location>
        <begin position="327"/>
        <end position="353"/>
    </location>
</feature>
<keyword evidence="2" id="KW-0963">Cytoplasm</keyword>
<dbReference type="EMBL" id="CACRXK020003785">
    <property type="protein sequence ID" value="CAB4000233.1"/>
    <property type="molecule type" value="Genomic_DNA"/>
</dbReference>
<evidence type="ECO:0000256" key="5">
    <source>
        <dbReference type="ARBA" id="ARBA00025722"/>
    </source>
</evidence>
<keyword evidence="3" id="KW-0677">Repeat</keyword>
<dbReference type="GO" id="GO:0005856">
    <property type="term" value="C:cytoskeleton"/>
    <property type="evidence" value="ECO:0007669"/>
    <property type="project" value="UniProtKB-SubCell"/>
</dbReference>
<evidence type="ECO:0000256" key="1">
    <source>
        <dbReference type="ARBA" id="ARBA00004245"/>
    </source>
</evidence>
<organism evidence="7 8">
    <name type="scientific">Paramuricea clavata</name>
    <name type="common">Red gorgonian</name>
    <name type="synonym">Violescent sea-whip</name>
    <dbReference type="NCBI Taxonomy" id="317549"/>
    <lineage>
        <taxon>Eukaryota</taxon>
        <taxon>Metazoa</taxon>
        <taxon>Cnidaria</taxon>
        <taxon>Anthozoa</taxon>
        <taxon>Octocorallia</taxon>
        <taxon>Malacalcyonacea</taxon>
        <taxon>Plexauridae</taxon>
        <taxon>Paramuricea</taxon>
    </lineage>
</organism>
<evidence type="ECO:0000313" key="8">
    <source>
        <dbReference type="Proteomes" id="UP001152795"/>
    </source>
</evidence>
<dbReference type="InterPro" id="IPR034085">
    <property type="entry name" value="TOG"/>
</dbReference>
<comment type="similarity">
    <text evidence="5">Belongs to the TOG/XMAP215 family.</text>
</comment>
<comment type="subcellular location">
    <subcellularLocation>
        <location evidence="1">Cytoplasm</location>
        <location evidence="1">Cytoskeleton</location>
    </subcellularLocation>
</comment>
<name>A0A6S7HAY3_PARCT</name>
<dbReference type="InterPro" id="IPR021133">
    <property type="entry name" value="HEAT_type_2"/>
</dbReference>
<dbReference type="InterPro" id="IPR045110">
    <property type="entry name" value="XMAP215"/>
</dbReference>
<dbReference type="GO" id="GO:0030951">
    <property type="term" value="P:establishment or maintenance of microtubule cytoskeleton polarity"/>
    <property type="evidence" value="ECO:0007669"/>
    <property type="project" value="InterPro"/>
</dbReference>
<gene>
    <name evidence="7" type="ORF">PACLA_8A056812</name>
</gene>
<evidence type="ECO:0000256" key="4">
    <source>
        <dbReference type="ARBA" id="ARBA00023212"/>
    </source>
</evidence>
<dbReference type="GO" id="GO:0046785">
    <property type="term" value="P:microtubule polymerization"/>
    <property type="evidence" value="ECO:0007669"/>
    <property type="project" value="InterPro"/>
</dbReference>
<accession>A0A6S7HAY3</accession>
<dbReference type="AlphaFoldDB" id="A0A6S7HAY3"/>
<reference evidence="7" key="1">
    <citation type="submission" date="2020-04" db="EMBL/GenBank/DDBJ databases">
        <authorList>
            <person name="Alioto T."/>
            <person name="Alioto T."/>
            <person name="Gomez Garrido J."/>
        </authorList>
    </citation>
    <scope>NUCLEOTIDE SEQUENCE</scope>
    <source>
        <strain evidence="7">A484AB</strain>
    </source>
</reference>
<evidence type="ECO:0000256" key="2">
    <source>
        <dbReference type="ARBA" id="ARBA00022490"/>
    </source>
</evidence>
<evidence type="ECO:0000256" key="3">
    <source>
        <dbReference type="ARBA" id="ARBA00022737"/>
    </source>
</evidence>
<dbReference type="GO" id="GO:0051010">
    <property type="term" value="F:microtubule plus-end binding"/>
    <property type="evidence" value="ECO:0007669"/>
    <property type="project" value="InterPro"/>
</dbReference>
<dbReference type="PANTHER" id="PTHR12609">
    <property type="entry name" value="MICROTUBULE ASSOCIATED PROTEIN XMAP215"/>
    <property type="match status" value="1"/>
</dbReference>
<keyword evidence="8" id="KW-1185">Reference proteome</keyword>
<feature type="region of interest" description="Disordered" evidence="6">
    <location>
        <begin position="243"/>
        <end position="285"/>
    </location>
</feature>
<dbReference type="PROSITE" id="PS50077">
    <property type="entry name" value="HEAT_REPEAT"/>
    <property type="match status" value="1"/>
</dbReference>
<evidence type="ECO:0000256" key="6">
    <source>
        <dbReference type="SAM" id="MobiDB-lite"/>
    </source>
</evidence>
<dbReference type="SMART" id="SM01349">
    <property type="entry name" value="TOG"/>
    <property type="match status" value="1"/>
</dbReference>
<protein>
    <submittedName>
        <fullName evidence="7">Cytoskeleton-associated 5-like</fullName>
    </submittedName>
</protein>
<proteinExistence type="inferred from homology"/>
<dbReference type="SUPFAM" id="SSF48371">
    <property type="entry name" value="ARM repeat"/>
    <property type="match status" value="2"/>
</dbReference>